<accession>M5BZ16</accession>
<feature type="compositionally biased region" description="Acidic residues" evidence="1">
    <location>
        <begin position="83"/>
        <end position="108"/>
    </location>
</feature>
<dbReference type="AlphaFoldDB" id="M5BZ16"/>
<gene>
    <name evidence="2" type="ORF">BN14_06514</name>
</gene>
<dbReference type="HOGENOM" id="CLU_970278_0_0_1"/>
<feature type="compositionally biased region" description="Basic residues" evidence="1">
    <location>
        <begin position="1"/>
        <end position="11"/>
    </location>
</feature>
<protein>
    <submittedName>
        <fullName evidence="2">Uncharacterized protein</fullName>
    </submittedName>
</protein>
<comment type="caution">
    <text evidence="2">The sequence shown here is derived from an EMBL/GenBank/DDBJ whole genome shotgun (WGS) entry which is preliminary data.</text>
</comment>
<evidence type="ECO:0000256" key="1">
    <source>
        <dbReference type="SAM" id="MobiDB-lite"/>
    </source>
</evidence>
<dbReference type="EMBL" id="CAOJ01009870">
    <property type="protein sequence ID" value="CCO32454.1"/>
    <property type="molecule type" value="Genomic_DNA"/>
</dbReference>
<reference evidence="2 3" key="1">
    <citation type="journal article" date="2013" name="J. Biotechnol.">
        <title>Establishment and interpretation of the genome sequence of the phytopathogenic fungus Rhizoctonia solani AG1-IB isolate 7/3/14.</title>
        <authorList>
            <person name="Wibberg D.W."/>
            <person name="Jelonek L.J."/>
            <person name="Rupp O.R."/>
            <person name="Hennig M.H."/>
            <person name="Eikmeyer F.E."/>
            <person name="Goesmann A.G."/>
            <person name="Hartmann A.H."/>
            <person name="Borriss R.B."/>
            <person name="Grosch R.G."/>
            <person name="Puehler A.P."/>
            <person name="Schlueter A.S."/>
        </authorList>
    </citation>
    <scope>NUCLEOTIDE SEQUENCE [LARGE SCALE GENOMIC DNA]</scope>
    <source>
        <strain evidence="3">AG1-IB / isolate 7/3/14</strain>
    </source>
</reference>
<evidence type="ECO:0000313" key="2">
    <source>
        <dbReference type="EMBL" id="CCO32454.1"/>
    </source>
</evidence>
<dbReference type="Proteomes" id="UP000012065">
    <property type="component" value="Unassembled WGS sequence"/>
</dbReference>
<feature type="compositionally biased region" description="Basic and acidic residues" evidence="1">
    <location>
        <begin position="206"/>
        <end position="215"/>
    </location>
</feature>
<feature type="region of interest" description="Disordered" evidence="1">
    <location>
        <begin position="1"/>
        <end position="122"/>
    </location>
</feature>
<evidence type="ECO:0000313" key="3">
    <source>
        <dbReference type="Proteomes" id="UP000012065"/>
    </source>
</evidence>
<feature type="compositionally biased region" description="Basic residues" evidence="1">
    <location>
        <begin position="190"/>
        <end position="205"/>
    </location>
</feature>
<sequence length="288" mass="32418">MYKRINKRIRKKEKEEELGLDDETKEILGMQDTDSDESDSSEEEQTDDGSEEYDTDGEEKLTAGRNRGGLNQLSDSGGSDAESLSEVEMEDQEEAENEEITESEEDEPPMTVSEALGNPLYSIQKGSDVQRFHLESSSHLRRAKRFATLAARVGDEEEDPRLLVIALDESTRIVPRETSIRVSDEPKVSKKDRRMAKRGRRKERRATKQTDEQARVKSVPKTQSGADRVLERKLVNRHSEAIAKHKLTVRTPVHMNVIVSGAFSNLETSEVAIAGKTLVRIAGKIFSF</sequence>
<feature type="region of interest" description="Disordered" evidence="1">
    <location>
        <begin position="184"/>
        <end position="223"/>
    </location>
</feature>
<proteinExistence type="predicted"/>
<organism evidence="2 3">
    <name type="scientific">Thanatephorus cucumeris (strain AG1-IB / isolate 7/3/14)</name>
    <name type="common">Lettuce bottom rot fungus</name>
    <name type="synonym">Rhizoctonia solani</name>
    <dbReference type="NCBI Taxonomy" id="1108050"/>
    <lineage>
        <taxon>Eukaryota</taxon>
        <taxon>Fungi</taxon>
        <taxon>Dikarya</taxon>
        <taxon>Basidiomycota</taxon>
        <taxon>Agaricomycotina</taxon>
        <taxon>Agaricomycetes</taxon>
        <taxon>Cantharellales</taxon>
        <taxon>Ceratobasidiaceae</taxon>
        <taxon>Rhizoctonia</taxon>
        <taxon>Rhizoctonia solani AG-1</taxon>
    </lineage>
</organism>
<feature type="compositionally biased region" description="Acidic residues" evidence="1">
    <location>
        <begin position="33"/>
        <end position="57"/>
    </location>
</feature>
<name>M5BZ16_THACB</name>